<dbReference type="EMBL" id="KF900469">
    <property type="protein sequence ID" value="AIE96113.1"/>
    <property type="molecule type" value="Genomic_DNA"/>
</dbReference>
<accession>A0A075FXN5</accession>
<protein>
    <submittedName>
        <fullName evidence="1">Uncharacterized protein</fullName>
    </submittedName>
</protein>
<dbReference type="AlphaFoldDB" id="A0A075FXN5"/>
<reference evidence="1" key="1">
    <citation type="journal article" date="2014" name="Genome Biol. Evol.">
        <title>Pangenome evidence for extensive interdomain horizontal transfer affecting lineage core and shell genes in uncultured planktonic thaumarchaeota and euryarchaeota.</title>
        <authorList>
            <person name="Deschamps P."/>
            <person name="Zivanovic Y."/>
            <person name="Moreira D."/>
            <person name="Rodriguez-Valera F."/>
            <person name="Lopez-Garcia P."/>
        </authorList>
    </citation>
    <scope>NUCLEOTIDE SEQUENCE</scope>
</reference>
<evidence type="ECO:0000313" key="1">
    <source>
        <dbReference type="EMBL" id="AIE96113.1"/>
    </source>
</evidence>
<name>A0A075FXN5_9ARCH</name>
<sequence>MFSESNAMGWGLSPTDTVAITELLAVLITETVLSAEFVTYILSFAESNAISKDLSPTGIFAIKRLVAVLITETEELSGVQHSTPFQFTTYILSFFESNAIPLAIGSAVAIFAETE</sequence>
<proteinExistence type="predicted"/>
<organism evidence="1">
    <name type="scientific">uncultured marine thaumarchaeote AD1000_72_F04</name>
    <dbReference type="NCBI Taxonomy" id="1455938"/>
    <lineage>
        <taxon>Archaea</taxon>
        <taxon>Nitrososphaerota</taxon>
        <taxon>environmental samples</taxon>
    </lineage>
</organism>